<dbReference type="GO" id="GO:0006355">
    <property type="term" value="P:regulation of DNA-templated transcription"/>
    <property type="evidence" value="ECO:0007669"/>
    <property type="project" value="InterPro"/>
</dbReference>
<sequence>MTRHPTTKDKVVLYDQLQNTFDDLKVGVFTVDSHRKLTSFNRTAEQLTGYTEKEVLGGRFNSKCTT</sequence>
<dbReference type="Gene3D" id="3.30.450.20">
    <property type="entry name" value="PAS domain"/>
    <property type="match status" value="1"/>
</dbReference>
<dbReference type="CDD" id="cd00130">
    <property type="entry name" value="PAS"/>
    <property type="match status" value="1"/>
</dbReference>
<accession>A0A8J6MXC0</accession>
<comment type="caution">
    <text evidence="2">The sequence shown here is derived from an EMBL/GenBank/DDBJ whole genome shotgun (WGS) entry which is preliminary data.</text>
</comment>
<dbReference type="AlphaFoldDB" id="A0A8J6MXC0"/>
<dbReference type="SUPFAM" id="SSF55785">
    <property type="entry name" value="PYP-like sensor domain (PAS domain)"/>
    <property type="match status" value="1"/>
</dbReference>
<proteinExistence type="predicted"/>
<dbReference type="InterPro" id="IPR013767">
    <property type="entry name" value="PAS_fold"/>
</dbReference>
<evidence type="ECO:0000313" key="2">
    <source>
        <dbReference type="EMBL" id="MBC8176275.1"/>
    </source>
</evidence>
<name>A0A8J6MXC0_9DELT</name>
<dbReference type="InterPro" id="IPR035965">
    <property type="entry name" value="PAS-like_dom_sf"/>
</dbReference>
<dbReference type="Proteomes" id="UP000650524">
    <property type="component" value="Unassembled WGS sequence"/>
</dbReference>
<protein>
    <submittedName>
        <fullName evidence="2">PAS domain S-box protein</fullName>
    </submittedName>
</protein>
<evidence type="ECO:0000259" key="1">
    <source>
        <dbReference type="PROSITE" id="PS50112"/>
    </source>
</evidence>
<gene>
    <name evidence="2" type="ORF">H8E19_02635</name>
</gene>
<dbReference type="Pfam" id="PF00989">
    <property type="entry name" value="PAS"/>
    <property type="match status" value="1"/>
</dbReference>
<evidence type="ECO:0000313" key="3">
    <source>
        <dbReference type="Proteomes" id="UP000650524"/>
    </source>
</evidence>
<dbReference type="InterPro" id="IPR000014">
    <property type="entry name" value="PAS"/>
</dbReference>
<dbReference type="EMBL" id="JACNJD010000123">
    <property type="protein sequence ID" value="MBC8176275.1"/>
    <property type="molecule type" value="Genomic_DNA"/>
</dbReference>
<dbReference type="PROSITE" id="PS50112">
    <property type="entry name" value="PAS"/>
    <property type="match status" value="1"/>
</dbReference>
<reference evidence="2 3" key="1">
    <citation type="submission" date="2020-08" db="EMBL/GenBank/DDBJ databases">
        <title>Bridging the membrane lipid divide: bacteria of the FCB group superphylum have the potential to synthesize archaeal ether lipids.</title>
        <authorList>
            <person name="Villanueva L."/>
            <person name="Von Meijenfeldt F.A.B."/>
            <person name="Westbye A.B."/>
            <person name="Yadav S."/>
            <person name="Hopmans E.C."/>
            <person name="Dutilh B.E."/>
            <person name="Sinninghe Damste J.S."/>
        </authorList>
    </citation>
    <scope>NUCLEOTIDE SEQUENCE [LARGE SCALE GENOMIC DNA]</scope>
    <source>
        <strain evidence="2">NIOZ-UU27</strain>
    </source>
</reference>
<dbReference type="NCBIfam" id="TIGR00229">
    <property type="entry name" value="sensory_box"/>
    <property type="match status" value="1"/>
</dbReference>
<organism evidence="2 3">
    <name type="scientific">Candidatus Desulfacyla euxinica</name>
    <dbReference type="NCBI Taxonomy" id="2841693"/>
    <lineage>
        <taxon>Bacteria</taxon>
        <taxon>Deltaproteobacteria</taxon>
        <taxon>Candidatus Desulfacyla</taxon>
    </lineage>
</organism>
<feature type="domain" description="PAS" evidence="1">
    <location>
        <begin position="13"/>
        <end position="57"/>
    </location>
</feature>